<gene>
    <name evidence="2" type="ORF">PCOR1329_LOCUS26720</name>
</gene>
<protein>
    <recommendedName>
        <fullName evidence="4">Cysteine dioxygenase</fullName>
    </recommendedName>
</protein>
<reference evidence="2" key="1">
    <citation type="submission" date="2023-10" db="EMBL/GenBank/DDBJ databases">
        <authorList>
            <person name="Chen Y."/>
            <person name="Shah S."/>
            <person name="Dougan E. K."/>
            <person name="Thang M."/>
            <person name="Chan C."/>
        </authorList>
    </citation>
    <scope>NUCLEOTIDE SEQUENCE [LARGE SCALE GENOMIC DNA]</scope>
</reference>
<evidence type="ECO:0000313" key="2">
    <source>
        <dbReference type="EMBL" id="CAK0827104.1"/>
    </source>
</evidence>
<name>A0ABN9S5V1_9DINO</name>
<evidence type="ECO:0000256" key="1">
    <source>
        <dbReference type="SAM" id="MobiDB-lite"/>
    </source>
</evidence>
<dbReference type="Proteomes" id="UP001189429">
    <property type="component" value="Unassembled WGS sequence"/>
</dbReference>
<dbReference type="EMBL" id="CAUYUJ010009557">
    <property type="protein sequence ID" value="CAK0827104.1"/>
    <property type="molecule type" value="Genomic_DNA"/>
</dbReference>
<dbReference type="Gene3D" id="2.60.120.10">
    <property type="entry name" value="Jelly Rolls"/>
    <property type="match status" value="1"/>
</dbReference>
<dbReference type="SUPFAM" id="SSF51182">
    <property type="entry name" value="RmlC-like cupins"/>
    <property type="match status" value="2"/>
</dbReference>
<dbReference type="InterPro" id="IPR011051">
    <property type="entry name" value="RmlC_Cupin_sf"/>
</dbReference>
<evidence type="ECO:0000313" key="3">
    <source>
        <dbReference type="Proteomes" id="UP001189429"/>
    </source>
</evidence>
<organism evidence="2 3">
    <name type="scientific">Prorocentrum cordatum</name>
    <dbReference type="NCBI Taxonomy" id="2364126"/>
    <lineage>
        <taxon>Eukaryota</taxon>
        <taxon>Sar</taxon>
        <taxon>Alveolata</taxon>
        <taxon>Dinophyceae</taxon>
        <taxon>Prorocentrales</taxon>
        <taxon>Prorocentraceae</taxon>
        <taxon>Prorocentrum</taxon>
    </lineage>
</organism>
<comment type="caution">
    <text evidence="2">The sequence shown here is derived from an EMBL/GenBank/DDBJ whole genome shotgun (WGS) entry which is preliminary data.</text>
</comment>
<proteinExistence type="predicted"/>
<dbReference type="InterPro" id="IPR014710">
    <property type="entry name" value="RmlC-like_jellyroll"/>
</dbReference>
<keyword evidence="3" id="KW-1185">Reference proteome</keyword>
<accession>A0ABN9S5V1</accession>
<evidence type="ECO:0008006" key="4">
    <source>
        <dbReference type="Google" id="ProtNLM"/>
    </source>
</evidence>
<sequence length="300" mass="30200">MAPPRPFVHRPAAPGGGGLLQEPSAGPAVWVGPGEVPGLLRLAEWHLEAGAVSAPLPPEAARASSVCWGLAGAGRVRLLPRGGAASELPLGPGCSAAVPPGLPYELVGPCRCWEVWLCPPEASENDASCAPCAAPGTSPPLAPPRALAADDAMLAPQPTAHSAAAAAAGSGASSKRVHLKYGQLPRVFQLSTAQLGPGQPVERHLHPDASELYIGLLGRHHLCCEAPPAAGGGGGDAAASAGAAECQSEARAAGAEEPAAVEHDLEMSPGSVALVNPGTYHRVWLDEPSELVMMLFSAGP</sequence>
<feature type="region of interest" description="Disordered" evidence="1">
    <location>
        <begin position="1"/>
        <end position="21"/>
    </location>
</feature>